<keyword evidence="3 8" id="KW-0949">S-adenosyl-L-methionine</keyword>
<keyword evidence="2 8" id="KW-0808">Transferase</keyword>
<gene>
    <name evidence="8 10" type="primary">lipA</name>
    <name evidence="10" type="ORF">LYB30171_02401</name>
</gene>
<dbReference type="InterPro" id="IPR031691">
    <property type="entry name" value="LIAS_N"/>
</dbReference>
<proteinExistence type="inferred from homology"/>
<evidence type="ECO:0000313" key="10">
    <source>
        <dbReference type="EMBL" id="CAG4977406.1"/>
    </source>
</evidence>
<dbReference type="EMBL" id="OU015430">
    <property type="protein sequence ID" value="CAG4977406.1"/>
    <property type="molecule type" value="Genomic_DNA"/>
</dbReference>
<dbReference type="EC" id="2.8.1.8" evidence="8"/>
<dbReference type="SUPFAM" id="SSF102114">
    <property type="entry name" value="Radical SAM enzymes"/>
    <property type="match status" value="1"/>
</dbReference>
<accession>A0ABN7R1R0</accession>
<dbReference type="InterPro" id="IPR003698">
    <property type="entry name" value="Lipoyl_synth"/>
</dbReference>
<dbReference type="SFLD" id="SFLDG01058">
    <property type="entry name" value="lipoyl_synthase_like"/>
    <property type="match status" value="1"/>
</dbReference>
<organism evidence="10 11">
    <name type="scientific">Novilysobacter luteus</name>
    <dbReference type="NCBI Taxonomy" id="2822368"/>
    <lineage>
        <taxon>Bacteria</taxon>
        <taxon>Pseudomonadati</taxon>
        <taxon>Pseudomonadota</taxon>
        <taxon>Gammaproteobacteria</taxon>
        <taxon>Lysobacterales</taxon>
        <taxon>Lysobacteraceae</taxon>
        <taxon>Novilysobacter</taxon>
    </lineage>
</organism>
<evidence type="ECO:0000256" key="1">
    <source>
        <dbReference type="ARBA" id="ARBA00022485"/>
    </source>
</evidence>
<comment type="pathway">
    <text evidence="8">Protein modification; protein lipoylation via endogenous pathway; protein N(6)-(lipoyl)lysine from octanoyl-[acyl-carrier-protein]: step 2/2.</text>
</comment>
<protein>
    <recommendedName>
        <fullName evidence="8">Lipoyl synthase</fullName>
        <ecNumber evidence="8">2.8.1.8</ecNumber>
    </recommendedName>
    <alternativeName>
        <fullName evidence="8">Lip-syn</fullName>
        <shortName evidence="8">LS</shortName>
    </alternativeName>
    <alternativeName>
        <fullName evidence="8">Lipoate synthase</fullName>
    </alternativeName>
    <alternativeName>
        <fullName evidence="8">Lipoic acid synthase</fullName>
    </alternativeName>
    <alternativeName>
        <fullName evidence="8">Sulfur insertion protein LipA</fullName>
    </alternativeName>
</protein>
<dbReference type="Pfam" id="PF04055">
    <property type="entry name" value="Radical_SAM"/>
    <property type="match status" value="1"/>
</dbReference>
<comment type="cofactor">
    <cofactor evidence="8">
        <name>[4Fe-4S] cluster</name>
        <dbReference type="ChEBI" id="CHEBI:49883"/>
    </cofactor>
    <text evidence="8">Binds 2 [4Fe-4S] clusters per subunit. One cluster is coordinated with 3 cysteines and an exchangeable S-adenosyl-L-methionine.</text>
</comment>
<comment type="subcellular location">
    <subcellularLocation>
        <location evidence="8">Cytoplasm</location>
    </subcellularLocation>
</comment>
<evidence type="ECO:0000256" key="7">
    <source>
        <dbReference type="ARBA" id="ARBA00047326"/>
    </source>
</evidence>
<keyword evidence="8" id="KW-0963">Cytoplasm</keyword>
<evidence type="ECO:0000256" key="2">
    <source>
        <dbReference type="ARBA" id="ARBA00022679"/>
    </source>
</evidence>
<evidence type="ECO:0000256" key="3">
    <source>
        <dbReference type="ARBA" id="ARBA00022691"/>
    </source>
</evidence>
<feature type="binding site" evidence="8">
    <location>
        <position position="326"/>
    </location>
    <ligand>
        <name>[4Fe-4S] cluster</name>
        <dbReference type="ChEBI" id="CHEBI:49883"/>
        <label>1</label>
    </ligand>
</feature>
<dbReference type="PANTHER" id="PTHR10949">
    <property type="entry name" value="LIPOYL SYNTHASE"/>
    <property type="match status" value="1"/>
</dbReference>
<feature type="binding site" evidence="8">
    <location>
        <position position="95"/>
    </location>
    <ligand>
        <name>[4Fe-4S] cluster</name>
        <dbReference type="ChEBI" id="CHEBI:49883"/>
        <label>1</label>
    </ligand>
</feature>
<dbReference type="InterPro" id="IPR006638">
    <property type="entry name" value="Elp3/MiaA/NifB-like_rSAM"/>
</dbReference>
<dbReference type="Gene3D" id="3.20.20.70">
    <property type="entry name" value="Aldolase class I"/>
    <property type="match status" value="1"/>
</dbReference>
<feature type="binding site" evidence="8">
    <location>
        <position position="114"/>
    </location>
    <ligand>
        <name>[4Fe-4S] cluster</name>
        <dbReference type="ChEBI" id="CHEBI:49883"/>
        <label>2</label>
        <note>4Fe-4S-S-AdoMet</note>
    </ligand>
</feature>
<keyword evidence="6 8" id="KW-0411">Iron-sulfur</keyword>
<evidence type="ECO:0000256" key="4">
    <source>
        <dbReference type="ARBA" id="ARBA00022723"/>
    </source>
</evidence>
<feature type="binding site" evidence="8">
    <location>
        <position position="89"/>
    </location>
    <ligand>
        <name>[4Fe-4S] cluster</name>
        <dbReference type="ChEBI" id="CHEBI:49883"/>
        <label>1</label>
    </ligand>
</feature>
<dbReference type="PANTHER" id="PTHR10949:SF0">
    <property type="entry name" value="LIPOYL SYNTHASE, MITOCHONDRIAL"/>
    <property type="match status" value="1"/>
</dbReference>
<evidence type="ECO:0000259" key="9">
    <source>
        <dbReference type="PROSITE" id="PS51918"/>
    </source>
</evidence>
<dbReference type="GO" id="GO:0016992">
    <property type="term" value="F:lipoate synthase activity"/>
    <property type="evidence" value="ECO:0007669"/>
    <property type="project" value="UniProtKB-EC"/>
</dbReference>
<dbReference type="Pfam" id="PF16881">
    <property type="entry name" value="LIAS_N"/>
    <property type="match status" value="1"/>
</dbReference>
<keyword evidence="11" id="KW-1185">Reference proteome</keyword>
<reference evidence="10 11" key="1">
    <citation type="submission" date="2021-04" db="EMBL/GenBank/DDBJ databases">
        <authorList>
            <person name="Rodrigo-Torres L."/>
            <person name="Arahal R. D."/>
            <person name="Lucena T."/>
        </authorList>
    </citation>
    <scope>NUCLEOTIDE SEQUENCE [LARGE SCALE GENOMIC DNA]</scope>
    <source>
        <strain evidence="10 11">CECT 30171</strain>
    </source>
</reference>
<dbReference type="NCBIfam" id="NF004019">
    <property type="entry name" value="PRK05481.1"/>
    <property type="match status" value="1"/>
</dbReference>
<dbReference type="InterPro" id="IPR007197">
    <property type="entry name" value="rSAM"/>
</dbReference>
<dbReference type="NCBIfam" id="TIGR00510">
    <property type="entry name" value="lipA"/>
    <property type="match status" value="1"/>
</dbReference>
<dbReference type="PROSITE" id="PS51918">
    <property type="entry name" value="RADICAL_SAM"/>
    <property type="match status" value="1"/>
</dbReference>
<dbReference type="InterPro" id="IPR013785">
    <property type="entry name" value="Aldolase_TIM"/>
</dbReference>
<evidence type="ECO:0000256" key="5">
    <source>
        <dbReference type="ARBA" id="ARBA00023004"/>
    </source>
</evidence>
<dbReference type="HAMAP" id="MF_00206">
    <property type="entry name" value="Lipoyl_synth"/>
    <property type="match status" value="1"/>
</dbReference>
<feature type="binding site" evidence="8">
    <location>
        <position position="84"/>
    </location>
    <ligand>
        <name>[4Fe-4S] cluster</name>
        <dbReference type="ChEBI" id="CHEBI:49883"/>
        <label>1</label>
    </ligand>
</feature>
<evidence type="ECO:0000256" key="8">
    <source>
        <dbReference type="HAMAP-Rule" id="MF_00206"/>
    </source>
</evidence>
<dbReference type="NCBIfam" id="NF009544">
    <property type="entry name" value="PRK12928.1"/>
    <property type="match status" value="1"/>
</dbReference>
<dbReference type="CDD" id="cd01335">
    <property type="entry name" value="Radical_SAM"/>
    <property type="match status" value="1"/>
</dbReference>
<feature type="domain" description="Radical SAM core" evidence="9">
    <location>
        <begin position="96"/>
        <end position="315"/>
    </location>
</feature>
<dbReference type="Proteomes" id="UP000680116">
    <property type="component" value="Chromosome"/>
</dbReference>
<dbReference type="SFLD" id="SFLDS00029">
    <property type="entry name" value="Radical_SAM"/>
    <property type="match status" value="1"/>
</dbReference>
<evidence type="ECO:0000256" key="6">
    <source>
        <dbReference type="ARBA" id="ARBA00023014"/>
    </source>
</evidence>
<keyword evidence="1 8" id="KW-0004">4Fe-4S</keyword>
<dbReference type="RefSeq" id="WP_215218894.1">
    <property type="nucleotide sequence ID" value="NZ_OU015430.1"/>
</dbReference>
<evidence type="ECO:0000313" key="11">
    <source>
        <dbReference type="Proteomes" id="UP000680116"/>
    </source>
</evidence>
<feature type="binding site" evidence="8">
    <location>
        <position position="110"/>
    </location>
    <ligand>
        <name>[4Fe-4S] cluster</name>
        <dbReference type="ChEBI" id="CHEBI:49883"/>
        <label>2</label>
        <note>4Fe-4S-S-AdoMet</note>
    </ligand>
</feature>
<comment type="similarity">
    <text evidence="8">Belongs to the radical SAM superfamily. Lipoyl synthase family.</text>
</comment>
<feature type="binding site" evidence="8">
    <location>
        <position position="117"/>
    </location>
    <ligand>
        <name>[4Fe-4S] cluster</name>
        <dbReference type="ChEBI" id="CHEBI:49883"/>
        <label>2</label>
        <note>4Fe-4S-S-AdoMet</note>
    </ligand>
</feature>
<comment type="function">
    <text evidence="8">Catalyzes the radical-mediated insertion of two sulfur atoms into the C-6 and C-8 positions of the octanoyl moiety bound to the lipoyl domains of lipoate-dependent enzymes, thereby converting the octanoylated domains into lipoylated derivatives.</text>
</comment>
<sequence>MTDTATKTIPLAVVSGDAPVPVQPAPLVPGVKQVAGDKINRSPVQFADAPVLRKPSWIRVRIPSGNAVQKLKAKLRENRLVTVCEDASCPNIHECFSHGTATFMILGEVCTRRCSFCDVAHGRPKPPDADEPRRLAETVTDMGLRYVVVTSVDRDDLRDGGAQHFVDCIAAIRRQSPGTKIEILTPDFRGKGRMERALEILATNPPDVFNHNLETVPHLYRNVRPGADYQWSLTLLRKFKAQHPDVTTKSGIMLGLGETREQVEDTLRDLRAHDVDMITIGQYLQPSPHHHPVMRYWTPDEYRHFEEFGMALGFTHVASGPMVRSSYHADRSAKEAGLAVPA</sequence>
<dbReference type="SMART" id="SM00729">
    <property type="entry name" value="Elp3"/>
    <property type="match status" value="1"/>
</dbReference>
<dbReference type="PIRSF" id="PIRSF005963">
    <property type="entry name" value="Lipoyl_synth"/>
    <property type="match status" value="1"/>
</dbReference>
<name>A0ABN7R1R0_9GAMM</name>
<keyword evidence="4 8" id="KW-0479">Metal-binding</keyword>
<comment type="catalytic activity">
    <reaction evidence="7 8">
        <text>[[Fe-S] cluster scaffold protein carrying a second [4Fe-4S](2+) cluster] + N(6)-octanoyl-L-lysyl-[protein] + 2 oxidized [2Fe-2S]-[ferredoxin] + 2 S-adenosyl-L-methionine + 4 H(+) = [[Fe-S] cluster scaffold protein] + N(6)-[(R)-dihydrolipoyl]-L-lysyl-[protein] + 4 Fe(3+) + 2 hydrogen sulfide + 2 5'-deoxyadenosine + 2 L-methionine + 2 reduced [2Fe-2S]-[ferredoxin]</text>
        <dbReference type="Rhea" id="RHEA:16585"/>
        <dbReference type="Rhea" id="RHEA-COMP:9928"/>
        <dbReference type="Rhea" id="RHEA-COMP:10000"/>
        <dbReference type="Rhea" id="RHEA-COMP:10001"/>
        <dbReference type="Rhea" id="RHEA-COMP:10475"/>
        <dbReference type="Rhea" id="RHEA-COMP:14568"/>
        <dbReference type="Rhea" id="RHEA-COMP:14569"/>
        <dbReference type="ChEBI" id="CHEBI:15378"/>
        <dbReference type="ChEBI" id="CHEBI:17319"/>
        <dbReference type="ChEBI" id="CHEBI:29034"/>
        <dbReference type="ChEBI" id="CHEBI:29919"/>
        <dbReference type="ChEBI" id="CHEBI:33722"/>
        <dbReference type="ChEBI" id="CHEBI:33737"/>
        <dbReference type="ChEBI" id="CHEBI:33738"/>
        <dbReference type="ChEBI" id="CHEBI:57844"/>
        <dbReference type="ChEBI" id="CHEBI:59789"/>
        <dbReference type="ChEBI" id="CHEBI:78809"/>
        <dbReference type="ChEBI" id="CHEBI:83100"/>
        <dbReference type="EC" id="2.8.1.8"/>
    </reaction>
</comment>
<keyword evidence="5 8" id="KW-0408">Iron</keyword>
<dbReference type="InterPro" id="IPR058240">
    <property type="entry name" value="rSAM_sf"/>
</dbReference>
<dbReference type="SFLD" id="SFLDF00271">
    <property type="entry name" value="lipoyl_synthase"/>
    <property type="match status" value="1"/>
</dbReference>